<dbReference type="RefSeq" id="WP_147447528.1">
    <property type="nucleotide sequence ID" value="NZ_RBIL01000001.1"/>
</dbReference>
<dbReference type="AlphaFoldDB" id="A0A660L7Z3"/>
<keyword evidence="2" id="KW-0812">Transmembrane</keyword>
<feature type="transmembrane region" description="Helical" evidence="2">
    <location>
        <begin position="40"/>
        <end position="60"/>
    </location>
</feature>
<evidence type="ECO:0000256" key="2">
    <source>
        <dbReference type="SAM" id="Phobius"/>
    </source>
</evidence>
<evidence type="ECO:0000313" key="3">
    <source>
        <dbReference type="EMBL" id="RKQ90375.1"/>
    </source>
</evidence>
<evidence type="ECO:0000313" key="4">
    <source>
        <dbReference type="Proteomes" id="UP000278962"/>
    </source>
</evidence>
<reference evidence="3 4" key="1">
    <citation type="submission" date="2018-10" db="EMBL/GenBank/DDBJ databases">
        <title>Genomic Encyclopedia of Archaeal and Bacterial Type Strains, Phase II (KMG-II): from individual species to whole genera.</title>
        <authorList>
            <person name="Goeker M."/>
        </authorList>
    </citation>
    <scope>NUCLEOTIDE SEQUENCE [LARGE SCALE GENOMIC DNA]</scope>
    <source>
        <strain evidence="3 4">DSM 14954</strain>
    </source>
</reference>
<dbReference type="EMBL" id="RBIL01000001">
    <property type="protein sequence ID" value="RKQ90375.1"/>
    <property type="molecule type" value="Genomic_DNA"/>
</dbReference>
<evidence type="ECO:0000256" key="1">
    <source>
        <dbReference type="SAM" id="MobiDB-lite"/>
    </source>
</evidence>
<keyword evidence="4" id="KW-1185">Reference proteome</keyword>
<gene>
    <name evidence="3" type="ORF">C8N24_0177</name>
</gene>
<name>A0A660L7Z3_9ACTN</name>
<dbReference type="Proteomes" id="UP000278962">
    <property type="component" value="Unassembled WGS sequence"/>
</dbReference>
<protein>
    <submittedName>
        <fullName evidence="3">Uncharacterized protein</fullName>
    </submittedName>
</protein>
<sequence length="298" mass="32139">MDVDERLRAARPPVPDAEPDRELLTRVMREPVARRTRRPLALPAVAVVALAAAAIVLAGGDRPDSAVALSQAMRWFDPPAGKVVHSVMVDDAGRTREFWQDLDRLEGARMIEPSGLEVAEGAIFDPATNTIYEDDGERPAGKGPDAKADAIKRAKLAADKPGRAGVEPAASGRTRPREIVPRGDPLVTKVRVLIDDGRAAVRGREVHDGVEAWKITLTDTADRDPWVLWVRADDGKPLAIDDPGNPARGSSPTRSRWTTYEVLDRDAAPLTLRAAHPDATVVHDGARFDALLARVAAG</sequence>
<dbReference type="OrthoDB" id="5244080at2"/>
<comment type="caution">
    <text evidence="3">The sequence shown here is derived from an EMBL/GenBank/DDBJ whole genome shotgun (WGS) entry which is preliminary data.</text>
</comment>
<accession>A0A660L7Z3</accession>
<keyword evidence="2" id="KW-0472">Membrane</keyword>
<organism evidence="3 4">
    <name type="scientific">Solirubrobacter pauli</name>
    <dbReference type="NCBI Taxonomy" id="166793"/>
    <lineage>
        <taxon>Bacteria</taxon>
        <taxon>Bacillati</taxon>
        <taxon>Actinomycetota</taxon>
        <taxon>Thermoleophilia</taxon>
        <taxon>Solirubrobacterales</taxon>
        <taxon>Solirubrobacteraceae</taxon>
        <taxon>Solirubrobacter</taxon>
    </lineage>
</organism>
<keyword evidence="2" id="KW-1133">Transmembrane helix</keyword>
<feature type="region of interest" description="Disordered" evidence="1">
    <location>
        <begin position="157"/>
        <end position="180"/>
    </location>
</feature>
<proteinExistence type="predicted"/>